<keyword evidence="7" id="KW-0663">Pyridoxal phosphate</keyword>
<evidence type="ECO:0000256" key="3">
    <source>
        <dbReference type="ARBA" id="ARBA00022450"/>
    </source>
</evidence>
<evidence type="ECO:0000259" key="11">
    <source>
        <dbReference type="PROSITE" id="PS52004"/>
    </source>
</evidence>
<dbReference type="InterPro" id="IPR015424">
    <property type="entry name" value="PyrdxlP-dep_Trfase"/>
</dbReference>
<dbReference type="SMART" id="SM00825">
    <property type="entry name" value="PKS_KS"/>
    <property type="match status" value="1"/>
</dbReference>
<dbReference type="Gene3D" id="3.40.47.10">
    <property type="match status" value="1"/>
</dbReference>
<dbReference type="Proteomes" id="UP000319432">
    <property type="component" value="Chromosome"/>
</dbReference>
<evidence type="ECO:0000256" key="1">
    <source>
        <dbReference type="ARBA" id="ARBA00001957"/>
    </source>
</evidence>
<dbReference type="Pfam" id="PF00550">
    <property type="entry name" value="PP-binding"/>
    <property type="match status" value="3"/>
</dbReference>
<dbReference type="NCBIfam" id="TIGR01733">
    <property type="entry name" value="AA-adenyl-dom"/>
    <property type="match status" value="1"/>
</dbReference>
<evidence type="ECO:0000256" key="2">
    <source>
        <dbReference type="ARBA" id="ARBA00006432"/>
    </source>
</evidence>
<dbReference type="InterPro" id="IPR001242">
    <property type="entry name" value="Condensation_dom"/>
</dbReference>
<evidence type="ECO:0000256" key="8">
    <source>
        <dbReference type="ARBA" id="ARBA00023194"/>
    </source>
</evidence>
<gene>
    <name evidence="12" type="ORF">EEL30_19725</name>
</gene>
<dbReference type="InterPro" id="IPR049704">
    <property type="entry name" value="Aminotrans_3_PPA_site"/>
</dbReference>
<sequence length="4302" mass="486650">MLDFHSFKLDGLIKENISEIKDVDKKAIAIIGMSGQFPMADHIEDFWNNICNGEDCITPFPETRRGDTEAYLHAINSSAEATYYEGAFLEEIDKFDATFFRLSPKEASFMNPNQRLFLETAWHALEDAGYGGDTCKGTKTGVYVGFSGDALHDYKGLITEVGHDSIPLFIPGNLSAIIASRIAYILDLHGPSLTIDTTCSSSAVAIHTACQAIRNGECSMAIAGSVGLHFLPLDNELKLGIESSTRRTRTFDRNSDGTGVGEGVAALILKPLHQALHDRDHIYAVIKGSALNHDGTSNGLTAPNVMAQKDVILAAWQDAGIEPETISYIEAHGTGTSLGDPIEVEAIKKAFRTFTDRRQFCAIGSVKSNIGHLGTAAGIAGIIKAVLALKHKKLPPTLHFEMPNRQITFEDSPVYVNTALRTWEADESPLRCGVSSFGLSGTNCHMILEEAPIQEDEVADFSLQRVDVLALSAKNSVSLQALVQSYVSFLSDKSEETLSDICYTANRGRSHYTHRLAITFCNKQELIEQLEQASIELATVDSKESMLNLSTSSFHGTHKIVPEKQRDLLRGNVSESDIEGFSKEAKAVAEIYIETERTNAEALSNLCRAYVRGAFIEWDVIYSRENRKRISVPVYAFDRKRHWIESRTPVVKKREESIVNAQTSNSEEKSSHSDATRLEKILQTLKRMVCVQAGIDEQEFDVQANFYDLGFDSILFIQLNNQIKDTYGVQISFNMFFEELNNTYNVANYIAQMLPDESVLTNMEQAALPATPIYSPQENMQENSIAYTQIMPSVDQKQTLSSTGNTLSAGFEQLMSQQLEIMAKQLDVLRFLQPEAQMATLPQSYVKTNESNSQTPSPAPVVVKETSTTSRQIEKVENKRDVFIPYQKVAIESPNNVTVQEQNYVNDFMNRYSDRTRSSKLMAQTYRNVLANNRNVAGFRSTWKEMIYPIVSDRAMGSRLWDIDGNEYIDICMGFGVNLLGHNPDFITEAINEELKRGFPVGPMSRLSGEVAQLIADVAGVDRVAFYNSGTEAVMVAVRVARAFTGRSKIAIFAGSYHGSFDGILARSNTTRGDGSSNPMAPGVPSSMTEDVLVLEYGSEKSLQIIRENAHDLAAVLVEPVQSREPDLQPKEFLHALRSLTTELGTALIFDEVITGFRIHPGGAQAWFGIQADIVTYGKIVGGGMPIGVVAGKTAFLDCIDGGYWQYGDQSYPPNAEKRTFVAGTFCHHPLTMVAAKVTLEHLKQHGSSLQEEVNQRTARMCQILNAYFKEQNISIRMVHFGSLFRFVLKGAQEILFYHLLQRGIYTWEGRNCFLSTAHSDHDVEKIIDAVIGSIEEMKEAGFFPNTPLLESRSKGVKAELQASLSEEQKQMWFFCQLGEEESRSYNECFTLQLTGQLKIDEIRQALQKLVDRHESLRTTFSVDGEFQRIQPTLEIDVPLVDFREWKGNEAIEQVQIWLDNAGKQVFDLEKGPLFKAYILQLENDVYQLVFIIHHIIADGWSIGILVKELESLYAAAYNGQAINLPEPMQYRQFITWQEQQLSQLPEAISFWTQQSRKPFEVLDFPISKIKPAKRSYLGNRTSLILDADLSYNLREFSKRQRNSLFMTLLAAFQVFLQKVTGQNSMFIGIPSGGQALSGSSHLVGQCVNMLPIHGQIDSDMTFAEVSSLVKKNTLEAYQYQHCSMALIGKLLASQPDSPKLPGITATFNMDRPIDKLQFPECEVEFVPFPKVSTKQDIGLNVIEVGVELQLEFEYNADLSENGVIDGWINGFSSLLEHLVRSPEQSLTTISLPTQLVAPQDRGERSIRASKEKSLVHEQVEKWALEHPDKNAVLCGYGKMTYQSLNEQANQLARWLEKIEIETNEPVIICLPPSAEAIISILAVMKVGYAYSYLHEEIADKLQDAVVLTREATSPVFRANAKQIIDLQERKEELEKIDKSNLHRENIENKCVQIIPGVGGFTHQQLMDYADTISEKFKITNTDCVHVSATEEVGFWEKLWIPTLVSGATLRMSHQGECPIYDTDQTLDTILIHKGNKADERTKQLLVSLQEADHLKLVVLDTGLLLQHHLPLWREVLSGDFSLLRTFSIKHFPMLVTVHDISDVDTTVTPLHKVSLGQPIGFLHPYIVDDRRLPVATGVVGELCLTWEHGDNQITYPTKELARLLPDGDLGYIGKKERWTKRNNYRIHPQEIEAVLELYPDVDSSLVMIGCNSHLDQSEGLNKNREILSAYIFTSVPNQFDIQRLRSFLLTNLPESMRPTNFVRQQEKPLRSDGSIELSALPDPFSSQEHWNSATPPANDMEKKIWSIWSDVLGTEQFGTEDNFFDLGGQSLQASTIAMRVQKEFDCFIPLLHMFLYPTIRELAVNIVNKDGGSVPDFTKVEKQDYYPVSSVQKRLYVLTEQQADNGTSYNLPAGVSIDGILDYTKLREQIKHVISRHESLRTSFHLRDGEIVQRIHDEVDIPLVFTEGTEEQLSSITEEFIRPFVLSQAPLIRLQVVKITEKKHILLLDMHHIISDGLSMNILIKELLHLYQGEQLPELSVTYKDFASWQNKFLSTENVQKQEEYWRNVLAEPLPDLNLPADTTASSVQNDRGYVQSFKIDAETTAALKKISDQCRATLYHTLFAVYEIFLAKCCYAEDILVVTVTSGRTHPLVENMVGMFVNTLPVRLQVTSNKTWLGLIEEMKQQIVGMIENQDYPLEYMVERLEFPMEKVRAGFTYQSADQELPDTLSAGGLTLTPFEVKNSASRTDLSLLIQETNDGLSCLMECNAEIFNETKLDVLSDWFNKLITELLEHPQVEIRKIQMSNGTESSLFNHLALSKADYECVYPLTTTQRDMYYDILLDQNNEQVYLYAFSIDLPAKINKELWKRATENVFNQTPQIHTHLIKDGDTLYQAVRRNSPFSYDEHITSGVESSSSFINKLIDQEINASWNLFEPMLVKFLLASDPDGNHTFGILVHNLVIDGASVKILLERIAASYEALETGKECTTKETESFSRYVPYNLQSFDTGVIQDYWKEKLSAVEQPSTLGVEKRSGLATQRTQIPVELFEQIKSYCEKEQVRLPQFFWGLYGLLVKMYSNQQADFVIRNIINGRSRKHVQTVGNFYQVTPMLFSQQIFKSGMEIGDYFAHLMKMKTDDAKHRDISMLAQKDILGEEENAFYFNYLNFTMVSIQGEMVQLNEHLNYSDRQVNVMVKSLSNSVELAIHYNQKAFPGESFLDCFIHVAKQIINGKKILSELDYLGNQSEMINQYNATERDFDTERSIHHYVEEYALKQPEKVALHYQDCRVTYQELNEWANRLGHLLGKTGLTTEGLVGIYMERSPRMVESILAVWKAGAVYTPIDSEYPLDRVVGILQESKAQVLLTTSDLVSDALREGFAGKIIILDQLTDDLMQESIENLHLSIDMNQLSYVIYTSGSTGKPKGAMVEHIGMMNHIFAKVHGAKITRESVVAQNSSHCFDISVWQFFVALVCGGTTVIYPNDLIVDTKHFIEKVNHYGVTVLEVVPSYLSVMLDLLEREFQAFNSLEYLLVTGETLKQNVVEKWFRLYPSIPVINAYGPTEASDDITHYLMDSIPDIAIIPIGQPLQNFNIYIVNEHLQQCPIGVKGEIIVSGIGVGRGYLYDPERTQASFMDDPFTVEKGRRLYKTGDLGRWLPGGIIEFFGRKDHQVKIRGFRIELGEIESKLVQIPSINEAIVTDHVDEFGNKYLCGYMVCKSQIDIAEVKASLAEVLPAYMIPSYLIQLDQMPVNTNGKVDRKALPVPVLESTRELIEAENVTEIKLVQIWESVLGMKSVSVTDHFFENGGHSLKAIMLLSRIHKVFNVDMSLRQIFEMPTIREQATYLRNAEKSMHLSIQPAPKQDCYPLSDGQKRLFLQHQLNIESTSYNMPGVMLMEGELDKVRLENVLQEIVNRHESLRTSFDLVDGEPMQIIQEAPQLPFTHMKVAEQDIDEQIRLFVRPFDLSQSPLLRVTLAELSDKRHLLLVDLHHIISDGVSMGVLIRDIMDLYQGKELAPLPIQYKDFSHWQTQAGKRILETQGEYWKNIFANEVPVLTLPTDLDRPAVKRYEGERIRFGIDPVISQGVQKISKESGTTTFMVLMATYQILLAKYANQEDVVTGTAVAGRSHSDLENVMGMFINILPIRTQPHSGKTFVQFLYEVKQQILQAFEYQQFPMEQLPEMLKLSRDLSRNPLFDTMFTMQNMEIPELALEGIRFAPYPYAPKVAKFDLTLEAKEQENQLYFELEYAVSLFKRETAERIIRDYQHILQAVVLDDQVKLRDIILEKPFHKVRKSIQKEIDFNF</sequence>
<dbReference type="Gene3D" id="1.10.1240.100">
    <property type="match status" value="1"/>
</dbReference>
<dbReference type="CDD" id="cd05930">
    <property type="entry name" value="A_NRPS"/>
    <property type="match status" value="1"/>
</dbReference>
<keyword evidence="6" id="KW-0677">Repeat</keyword>
<dbReference type="Gene3D" id="3.40.50.12780">
    <property type="entry name" value="N-terminal domain of ligase-like"/>
    <property type="match status" value="1"/>
</dbReference>
<name>A0A518VBF0_BRELA</name>
<dbReference type="CDD" id="cd00833">
    <property type="entry name" value="PKS"/>
    <property type="match status" value="1"/>
</dbReference>
<dbReference type="InterPro" id="IPR009081">
    <property type="entry name" value="PP-bd_ACP"/>
</dbReference>
<dbReference type="Pfam" id="PF00109">
    <property type="entry name" value="ketoacyl-synt"/>
    <property type="match status" value="1"/>
</dbReference>
<dbReference type="InterPro" id="IPR000873">
    <property type="entry name" value="AMP-dep_synth/lig_dom"/>
</dbReference>
<dbReference type="Pfam" id="PF02801">
    <property type="entry name" value="Ketoacyl-synt_C"/>
    <property type="match status" value="1"/>
</dbReference>
<dbReference type="Gene3D" id="3.30.300.30">
    <property type="match status" value="2"/>
</dbReference>
<organism evidence="12 13">
    <name type="scientific">Brevibacillus laterosporus</name>
    <name type="common">Bacillus laterosporus</name>
    <dbReference type="NCBI Taxonomy" id="1465"/>
    <lineage>
        <taxon>Bacteria</taxon>
        <taxon>Bacillati</taxon>
        <taxon>Bacillota</taxon>
        <taxon>Bacilli</taxon>
        <taxon>Bacillales</taxon>
        <taxon>Paenibacillaceae</taxon>
        <taxon>Brevibacillus</taxon>
    </lineage>
</organism>
<dbReference type="Gene3D" id="3.40.50.980">
    <property type="match status" value="2"/>
</dbReference>
<evidence type="ECO:0000256" key="4">
    <source>
        <dbReference type="ARBA" id="ARBA00022553"/>
    </source>
</evidence>
<dbReference type="FunFam" id="1.10.1200.10:FF:000005">
    <property type="entry name" value="Nonribosomal peptide synthetase 1"/>
    <property type="match status" value="1"/>
</dbReference>
<keyword evidence="13" id="KW-1185">Reference proteome</keyword>
<proteinExistence type="inferred from homology"/>
<dbReference type="InterPro" id="IPR042099">
    <property type="entry name" value="ANL_N_sf"/>
</dbReference>
<dbReference type="InterPro" id="IPR015422">
    <property type="entry name" value="PyrdxlP-dep_Trfase_small"/>
</dbReference>
<dbReference type="PROSITE" id="PS00600">
    <property type="entry name" value="AA_TRANSFER_CLASS_3"/>
    <property type="match status" value="1"/>
</dbReference>
<dbReference type="SUPFAM" id="SSF53901">
    <property type="entry name" value="Thiolase-like"/>
    <property type="match status" value="1"/>
</dbReference>
<dbReference type="CDD" id="cd00610">
    <property type="entry name" value="OAT_like"/>
    <property type="match status" value="1"/>
</dbReference>
<dbReference type="InterPro" id="IPR020841">
    <property type="entry name" value="PKS_Beta-ketoAc_synthase_dom"/>
</dbReference>
<dbReference type="GO" id="GO:0008610">
    <property type="term" value="P:lipid biosynthetic process"/>
    <property type="evidence" value="ECO:0007669"/>
    <property type="project" value="UniProtKB-ARBA"/>
</dbReference>
<dbReference type="Gene3D" id="1.10.1200.10">
    <property type="entry name" value="ACP-like"/>
    <property type="match status" value="3"/>
</dbReference>
<feature type="domain" description="Ketosynthase family 3 (KS3)" evidence="11">
    <location>
        <begin position="25"/>
        <end position="450"/>
    </location>
</feature>
<keyword evidence="4" id="KW-0597">Phosphoprotein</keyword>
<dbReference type="GO" id="GO:0031177">
    <property type="term" value="F:phosphopantetheine binding"/>
    <property type="evidence" value="ECO:0007669"/>
    <property type="project" value="InterPro"/>
</dbReference>
<dbReference type="SUPFAM" id="SSF56801">
    <property type="entry name" value="Acetyl-CoA synthetase-like"/>
    <property type="match status" value="2"/>
</dbReference>
<dbReference type="Pfam" id="PF00501">
    <property type="entry name" value="AMP-binding"/>
    <property type="match status" value="2"/>
</dbReference>
<accession>A0A518VBF0</accession>
<dbReference type="Pfam" id="PF22621">
    <property type="entry name" value="CurL-like_PKS_C"/>
    <property type="match status" value="1"/>
</dbReference>
<dbReference type="Pfam" id="PF13193">
    <property type="entry name" value="AMP-binding_C"/>
    <property type="match status" value="1"/>
</dbReference>
<dbReference type="InterPro" id="IPR025110">
    <property type="entry name" value="AMP-bd_C"/>
</dbReference>
<dbReference type="GO" id="GO:0017000">
    <property type="term" value="P:antibiotic biosynthetic process"/>
    <property type="evidence" value="ECO:0007669"/>
    <property type="project" value="UniProtKB-KW"/>
</dbReference>
<dbReference type="Pfam" id="PF00202">
    <property type="entry name" value="Aminotran_3"/>
    <property type="match status" value="1"/>
</dbReference>
<dbReference type="EMBL" id="CP033464">
    <property type="protein sequence ID" value="QDX94313.1"/>
    <property type="molecule type" value="Genomic_DNA"/>
</dbReference>
<dbReference type="SUPFAM" id="SSF47336">
    <property type="entry name" value="ACP-like"/>
    <property type="match status" value="3"/>
</dbReference>
<evidence type="ECO:0000256" key="9">
    <source>
        <dbReference type="ARBA" id="ARBA00023268"/>
    </source>
</evidence>
<dbReference type="InterPro" id="IPR005814">
    <property type="entry name" value="Aminotrans_3"/>
</dbReference>
<keyword evidence="9" id="KW-0511">Multifunctional enzyme</keyword>
<comment type="cofactor">
    <cofactor evidence="1">
        <name>pantetheine 4'-phosphate</name>
        <dbReference type="ChEBI" id="CHEBI:47942"/>
    </cofactor>
</comment>
<dbReference type="InterPro" id="IPR020845">
    <property type="entry name" value="AMP-binding_CS"/>
</dbReference>
<dbReference type="Gene3D" id="3.30.559.30">
    <property type="entry name" value="Nonribosomal peptide synthetase, condensation domain"/>
    <property type="match status" value="4"/>
</dbReference>
<dbReference type="InterPro" id="IPR036736">
    <property type="entry name" value="ACP-like_sf"/>
</dbReference>
<dbReference type="FunFam" id="3.40.50.980:FF:000001">
    <property type="entry name" value="Non-ribosomal peptide synthetase"/>
    <property type="match status" value="1"/>
</dbReference>
<evidence type="ECO:0000313" key="13">
    <source>
        <dbReference type="Proteomes" id="UP000319432"/>
    </source>
</evidence>
<dbReference type="InterPro" id="IPR016039">
    <property type="entry name" value="Thiolase-like"/>
</dbReference>
<keyword evidence="8" id="KW-0045">Antibiotic biosynthesis</keyword>
<dbReference type="GO" id="GO:0043041">
    <property type="term" value="P:amino acid activation for nonribosomal peptide biosynthetic process"/>
    <property type="evidence" value="ECO:0007669"/>
    <property type="project" value="TreeGrafter"/>
</dbReference>
<protein>
    <submittedName>
        <fullName evidence="12">Amino acid adenylation domain-containing protein</fullName>
    </submittedName>
</protein>
<dbReference type="PROSITE" id="PS00455">
    <property type="entry name" value="AMP_BINDING"/>
    <property type="match status" value="1"/>
</dbReference>
<dbReference type="Gene3D" id="3.30.559.10">
    <property type="entry name" value="Chloramphenicol acetyltransferase-like domain"/>
    <property type="match status" value="4"/>
</dbReference>
<dbReference type="InterPro" id="IPR020806">
    <property type="entry name" value="PKS_PP-bd"/>
</dbReference>
<feature type="domain" description="Carrier" evidence="10">
    <location>
        <begin position="3773"/>
        <end position="3848"/>
    </location>
</feature>
<dbReference type="Gene3D" id="3.40.640.10">
    <property type="entry name" value="Type I PLP-dependent aspartate aminotransferase-like (Major domain)"/>
    <property type="match status" value="1"/>
</dbReference>
<evidence type="ECO:0000256" key="7">
    <source>
        <dbReference type="ARBA" id="ARBA00022898"/>
    </source>
</evidence>
<dbReference type="GO" id="GO:0016746">
    <property type="term" value="F:acyltransferase activity"/>
    <property type="evidence" value="ECO:0007669"/>
    <property type="project" value="InterPro"/>
</dbReference>
<evidence type="ECO:0000256" key="6">
    <source>
        <dbReference type="ARBA" id="ARBA00022737"/>
    </source>
</evidence>
<dbReference type="GO" id="GO:0005737">
    <property type="term" value="C:cytoplasm"/>
    <property type="evidence" value="ECO:0007669"/>
    <property type="project" value="TreeGrafter"/>
</dbReference>
<dbReference type="PROSITE" id="PS52004">
    <property type="entry name" value="KS3_2"/>
    <property type="match status" value="1"/>
</dbReference>
<dbReference type="SMART" id="SM00823">
    <property type="entry name" value="PKS_PP"/>
    <property type="match status" value="2"/>
</dbReference>
<dbReference type="InterPro" id="IPR045851">
    <property type="entry name" value="AMP-bd_C_sf"/>
</dbReference>
<dbReference type="SUPFAM" id="SSF52777">
    <property type="entry name" value="CoA-dependent acyltransferases"/>
    <property type="match status" value="8"/>
</dbReference>
<keyword evidence="3" id="KW-0596">Phosphopantetheine</keyword>
<dbReference type="Gene3D" id="2.30.38.10">
    <property type="entry name" value="Luciferase, Domain 3"/>
    <property type="match status" value="1"/>
</dbReference>
<evidence type="ECO:0000313" key="12">
    <source>
        <dbReference type="EMBL" id="QDX94313.1"/>
    </source>
</evidence>
<dbReference type="OrthoDB" id="9765680at2"/>
<feature type="domain" description="Carrier" evidence="10">
    <location>
        <begin position="2296"/>
        <end position="2371"/>
    </location>
</feature>
<dbReference type="InterPro" id="IPR010071">
    <property type="entry name" value="AA_adenyl_dom"/>
</dbReference>
<reference evidence="12 13" key="1">
    <citation type="submission" date="2018-11" db="EMBL/GenBank/DDBJ databases">
        <title>Phylogenetic determinants of toxin gene distribution in genomes of Brevibacillus laterosporus.</title>
        <authorList>
            <person name="Glare T.R."/>
            <person name="Durrant A."/>
            <person name="Berry C."/>
            <person name="Palma L."/>
            <person name="Ormskirk M."/>
            <person name="Cox M.O."/>
        </authorList>
    </citation>
    <scope>NUCLEOTIDE SEQUENCE [LARGE SCALE GENOMIC DNA]</scope>
    <source>
        <strain evidence="12 13">1821L</strain>
    </source>
</reference>
<dbReference type="GO" id="GO:0044550">
    <property type="term" value="P:secondary metabolite biosynthetic process"/>
    <property type="evidence" value="ECO:0007669"/>
    <property type="project" value="TreeGrafter"/>
</dbReference>
<evidence type="ECO:0000256" key="5">
    <source>
        <dbReference type="ARBA" id="ARBA00022679"/>
    </source>
</evidence>
<dbReference type="InterPro" id="IPR014030">
    <property type="entry name" value="Ketoacyl_synth_N"/>
</dbReference>
<dbReference type="InterPro" id="IPR014031">
    <property type="entry name" value="Ketoacyl_synth_C"/>
</dbReference>
<dbReference type="Gene3D" id="3.90.1150.10">
    <property type="entry name" value="Aspartate Aminotransferase, domain 1"/>
    <property type="match status" value="1"/>
</dbReference>
<dbReference type="InterPro" id="IPR015421">
    <property type="entry name" value="PyrdxlP-dep_Trfase_major"/>
</dbReference>
<dbReference type="GO" id="GO:0008483">
    <property type="term" value="F:transaminase activity"/>
    <property type="evidence" value="ECO:0007669"/>
    <property type="project" value="InterPro"/>
</dbReference>
<dbReference type="PANTHER" id="PTHR45527">
    <property type="entry name" value="NONRIBOSOMAL PEPTIDE SYNTHETASE"/>
    <property type="match status" value="1"/>
</dbReference>
<comment type="similarity">
    <text evidence="2">Belongs to the ATP-dependent AMP-binding enzyme family.</text>
</comment>
<dbReference type="SUPFAM" id="SSF53383">
    <property type="entry name" value="PLP-dependent transferases"/>
    <property type="match status" value="1"/>
</dbReference>
<keyword evidence="5" id="KW-0808">Transferase</keyword>
<dbReference type="CDD" id="cd19531">
    <property type="entry name" value="LCL_NRPS-like"/>
    <property type="match status" value="3"/>
</dbReference>
<feature type="domain" description="Carrier" evidence="10">
    <location>
        <begin position="679"/>
        <end position="754"/>
    </location>
</feature>
<dbReference type="FunFam" id="3.30.300.30:FF:000010">
    <property type="entry name" value="Enterobactin synthetase component F"/>
    <property type="match status" value="1"/>
</dbReference>
<dbReference type="InterPro" id="IPR023213">
    <property type="entry name" value="CAT-like_dom_sf"/>
</dbReference>
<dbReference type="PROSITE" id="PS50075">
    <property type="entry name" value="CARRIER"/>
    <property type="match status" value="3"/>
</dbReference>
<dbReference type="GO" id="GO:0030170">
    <property type="term" value="F:pyridoxal phosphate binding"/>
    <property type="evidence" value="ECO:0007669"/>
    <property type="project" value="InterPro"/>
</dbReference>
<dbReference type="PANTHER" id="PTHR45527:SF1">
    <property type="entry name" value="FATTY ACID SYNTHASE"/>
    <property type="match status" value="1"/>
</dbReference>
<dbReference type="Pfam" id="PF00668">
    <property type="entry name" value="Condensation"/>
    <property type="match status" value="4"/>
</dbReference>
<evidence type="ECO:0000259" key="10">
    <source>
        <dbReference type="PROSITE" id="PS50075"/>
    </source>
</evidence>